<dbReference type="InterPro" id="IPR036505">
    <property type="entry name" value="Amidase/PGRP_sf"/>
</dbReference>
<name>A0A4Z0JG60_9LACO</name>
<feature type="domain" description="N-acetylmuramoyl-L-alanine amidase" evidence="1">
    <location>
        <begin position="13"/>
        <end position="153"/>
    </location>
</feature>
<sequence length="327" mass="35481">MAQFNIDTQYALGANEGSNQKTNNMFIILHETTNDGAANNAHYFKNNWSTSQTYVQYVIGDGGKIYQVGADGYVAWGAGTYANENSPVQIELARTSDKVTFEKDYATFVNFARYKAQQFGIPCTLDVGGKYDKGIKTHKWVSDNIWGNHIDPVESYLKPFWHIDEGQLAKDIANGVGGSTSGGSTTQTKPARNVVTVKNGPSTGIAGWNGKGQIVPGSNSTFKNGTAWQSAGVYLINGLPMYKVGGDEYIPKKYTDQAGIITINSIHGVNAFDGNGNKIAGTESTFMDYSQWKSPDTGVKVINDKVFFLVATNEYVDGFYTIGGGNK</sequence>
<dbReference type="EMBL" id="RKLY01000052">
    <property type="protein sequence ID" value="TGD20924.1"/>
    <property type="molecule type" value="Genomic_DNA"/>
</dbReference>
<comment type="caution">
    <text evidence="2">The sequence shown here is derived from an EMBL/GenBank/DDBJ whole genome shotgun (WGS) entry which is preliminary data.</text>
</comment>
<dbReference type="InterPro" id="IPR002502">
    <property type="entry name" value="Amidase_domain"/>
</dbReference>
<evidence type="ECO:0000259" key="1">
    <source>
        <dbReference type="SMART" id="SM00644"/>
    </source>
</evidence>
<reference evidence="2 3" key="1">
    <citation type="submission" date="2018-10" db="EMBL/GenBank/DDBJ databases">
        <title>Lactobacillus sp. R7 and Lactobacillus sp. R19 isolated from fermented mustard green product of Taiwan.</title>
        <authorList>
            <person name="Lin S.-T."/>
        </authorList>
    </citation>
    <scope>NUCLEOTIDE SEQUENCE [LARGE SCALE GENOMIC DNA]</scope>
    <source>
        <strain evidence="2 3">BCRC 81127</strain>
    </source>
</reference>
<dbReference type="SMART" id="SM00644">
    <property type="entry name" value="Ami_2"/>
    <property type="match status" value="1"/>
</dbReference>
<dbReference type="GO" id="GO:0008745">
    <property type="term" value="F:N-acetylmuramoyl-L-alanine amidase activity"/>
    <property type="evidence" value="ECO:0007669"/>
    <property type="project" value="InterPro"/>
</dbReference>
<dbReference type="Gene3D" id="3.40.80.10">
    <property type="entry name" value="Peptidoglycan recognition protein-like"/>
    <property type="match status" value="1"/>
</dbReference>
<dbReference type="Proteomes" id="UP000298021">
    <property type="component" value="Unassembled WGS sequence"/>
</dbReference>
<protein>
    <submittedName>
        <fullName evidence="2">N-acetylmuramoyl-L-alanine amidase</fullName>
    </submittedName>
</protein>
<evidence type="ECO:0000313" key="2">
    <source>
        <dbReference type="EMBL" id="TGD20924.1"/>
    </source>
</evidence>
<gene>
    <name evidence="2" type="ORF">EGT49_12270</name>
</gene>
<dbReference type="AlphaFoldDB" id="A0A4Z0JG60"/>
<dbReference type="RefSeq" id="WP_135374656.1">
    <property type="nucleotide sequence ID" value="NZ_RKLY01000052.1"/>
</dbReference>
<dbReference type="GO" id="GO:0009253">
    <property type="term" value="P:peptidoglycan catabolic process"/>
    <property type="evidence" value="ECO:0007669"/>
    <property type="project" value="InterPro"/>
</dbReference>
<dbReference type="Pfam" id="PF01510">
    <property type="entry name" value="Amidase_2"/>
    <property type="match status" value="1"/>
</dbReference>
<organism evidence="2 3">
    <name type="scientific">Companilactobacillus suantsaicola</name>
    <dbReference type="NCBI Taxonomy" id="2487723"/>
    <lineage>
        <taxon>Bacteria</taxon>
        <taxon>Bacillati</taxon>
        <taxon>Bacillota</taxon>
        <taxon>Bacilli</taxon>
        <taxon>Lactobacillales</taxon>
        <taxon>Lactobacillaceae</taxon>
        <taxon>Companilactobacillus</taxon>
    </lineage>
</organism>
<dbReference type="OrthoDB" id="9816557at2"/>
<dbReference type="CDD" id="cd06583">
    <property type="entry name" value="PGRP"/>
    <property type="match status" value="1"/>
</dbReference>
<evidence type="ECO:0000313" key="3">
    <source>
        <dbReference type="Proteomes" id="UP000298021"/>
    </source>
</evidence>
<proteinExistence type="predicted"/>
<keyword evidence="3" id="KW-1185">Reference proteome</keyword>
<accession>A0A4Z0JG60</accession>
<dbReference type="SUPFAM" id="SSF55846">
    <property type="entry name" value="N-acetylmuramoyl-L-alanine amidase-like"/>
    <property type="match status" value="1"/>
</dbReference>